<dbReference type="Pfam" id="PF25597">
    <property type="entry name" value="SH3_retrovirus"/>
    <property type="match status" value="1"/>
</dbReference>
<reference evidence="17" key="1">
    <citation type="submission" date="2021-03" db="EMBL/GenBank/DDBJ databases">
        <title>Draft genome sequence of rust myrtle Austropuccinia psidii MF-1, a brazilian biotype.</title>
        <authorList>
            <person name="Quecine M.C."/>
            <person name="Pachon D.M.R."/>
            <person name="Bonatelli M.L."/>
            <person name="Correr F.H."/>
            <person name="Franceschini L.M."/>
            <person name="Leite T.F."/>
            <person name="Margarido G.R.A."/>
            <person name="Almeida C.A."/>
            <person name="Ferrarezi J.A."/>
            <person name="Labate C.A."/>
        </authorList>
    </citation>
    <scope>NUCLEOTIDE SEQUENCE</scope>
    <source>
        <strain evidence="17">MF-1</strain>
    </source>
</reference>
<dbReference type="GO" id="GO:0003964">
    <property type="term" value="F:RNA-directed DNA polymerase activity"/>
    <property type="evidence" value="ECO:0007669"/>
    <property type="project" value="UniProtKB-KW"/>
</dbReference>
<dbReference type="SUPFAM" id="SSF53098">
    <property type="entry name" value="Ribonuclease H-like"/>
    <property type="match status" value="1"/>
</dbReference>
<dbReference type="InterPro" id="IPR039537">
    <property type="entry name" value="Retrotran_Ty1/copia-like"/>
</dbReference>
<dbReference type="InterPro" id="IPR057670">
    <property type="entry name" value="SH3_retrovirus"/>
</dbReference>
<evidence type="ECO:0000313" key="18">
    <source>
        <dbReference type="Proteomes" id="UP000765509"/>
    </source>
</evidence>
<dbReference type="PROSITE" id="PS50994">
    <property type="entry name" value="INTEGRASE"/>
    <property type="match status" value="1"/>
</dbReference>
<evidence type="ECO:0000256" key="12">
    <source>
        <dbReference type="ARBA" id="ARBA00023172"/>
    </source>
</evidence>
<comment type="catalytic activity">
    <reaction evidence="14">
        <text>DNA(n) + a 2'-deoxyribonucleoside 5'-triphosphate = DNA(n+1) + diphosphate</text>
        <dbReference type="Rhea" id="RHEA:22508"/>
        <dbReference type="Rhea" id="RHEA-COMP:17339"/>
        <dbReference type="Rhea" id="RHEA-COMP:17340"/>
        <dbReference type="ChEBI" id="CHEBI:33019"/>
        <dbReference type="ChEBI" id="CHEBI:61560"/>
        <dbReference type="ChEBI" id="CHEBI:173112"/>
        <dbReference type="EC" id="2.7.7.49"/>
    </reaction>
</comment>
<protein>
    <recommendedName>
        <fullName evidence="16">Integrase catalytic domain-containing protein</fullName>
    </recommendedName>
</protein>
<dbReference type="Pfam" id="PF07727">
    <property type="entry name" value="RVT_2"/>
    <property type="match status" value="1"/>
</dbReference>
<evidence type="ECO:0000256" key="4">
    <source>
        <dbReference type="ARBA" id="ARBA00022723"/>
    </source>
</evidence>
<evidence type="ECO:0000256" key="6">
    <source>
        <dbReference type="ARBA" id="ARBA00022801"/>
    </source>
</evidence>
<dbReference type="GO" id="GO:0003723">
    <property type="term" value="F:RNA binding"/>
    <property type="evidence" value="ECO:0007669"/>
    <property type="project" value="UniProtKB-KW"/>
</dbReference>
<dbReference type="GO" id="GO:0032196">
    <property type="term" value="P:transposition"/>
    <property type="evidence" value="ECO:0007669"/>
    <property type="project" value="UniProtKB-KW"/>
</dbReference>
<keyword evidence="6" id="KW-0378">Hydrolase</keyword>
<dbReference type="GO" id="GO:0046872">
    <property type="term" value="F:metal ion binding"/>
    <property type="evidence" value="ECO:0007669"/>
    <property type="project" value="UniProtKB-KW"/>
</dbReference>
<keyword evidence="8" id="KW-0694">RNA-binding</keyword>
<evidence type="ECO:0000256" key="7">
    <source>
        <dbReference type="ARBA" id="ARBA00022842"/>
    </source>
</evidence>
<evidence type="ECO:0000256" key="15">
    <source>
        <dbReference type="ARBA" id="ARBA00049244"/>
    </source>
</evidence>
<keyword evidence="5" id="KW-0255">Endonuclease</keyword>
<keyword evidence="11" id="KW-0239">DNA-directed DNA polymerase</keyword>
<organism evidence="17 18">
    <name type="scientific">Austropuccinia psidii MF-1</name>
    <dbReference type="NCBI Taxonomy" id="1389203"/>
    <lineage>
        <taxon>Eukaryota</taxon>
        <taxon>Fungi</taxon>
        <taxon>Dikarya</taxon>
        <taxon>Basidiomycota</taxon>
        <taxon>Pucciniomycotina</taxon>
        <taxon>Pucciniomycetes</taxon>
        <taxon>Pucciniales</taxon>
        <taxon>Sphaerophragmiaceae</taxon>
        <taxon>Austropuccinia</taxon>
    </lineage>
</organism>
<dbReference type="GO" id="GO:0003887">
    <property type="term" value="F:DNA-directed DNA polymerase activity"/>
    <property type="evidence" value="ECO:0007669"/>
    <property type="project" value="UniProtKB-KW"/>
</dbReference>
<keyword evidence="12" id="KW-0233">DNA recombination</keyword>
<dbReference type="PANTHER" id="PTHR42648">
    <property type="entry name" value="TRANSPOSASE, PUTATIVE-RELATED"/>
    <property type="match status" value="1"/>
</dbReference>
<gene>
    <name evidence="17" type="ORF">O181_030384</name>
</gene>
<dbReference type="GO" id="GO:0004519">
    <property type="term" value="F:endonuclease activity"/>
    <property type="evidence" value="ECO:0007669"/>
    <property type="project" value="UniProtKB-KW"/>
</dbReference>
<evidence type="ECO:0000256" key="5">
    <source>
        <dbReference type="ARBA" id="ARBA00022759"/>
    </source>
</evidence>
<feature type="domain" description="Integrase catalytic" evidence="16">
    <location>
        <begin position="1"/>
        <end position="137"/>
    </location>
</feature>
<evidence type="ECO:0000313" key="17">
    <source>
        <dbReference type="EMBL" id="MBW0490669.1"/>
    </source>
</evidence>
<evidence type="ECO:0000256" key="10">
    <source>
        <dbReference type="ARBA" id="ARBA00022918"/>
    </source>
</evidence>
<dbReference type="InterPro" id="IPR001584">
    <property type="entry name" value="Integrase_cat-core"/>
</dbReference>
<evidence type="ECO:0000256" key="2">
    <source>
        <dbReference type="ARBA" id="ARBA00022695"/>
    </source>
</evidence>
<dbReference type="PANTHER" id="PTHR42648:SF11">
    <property type="entry name" value="TRANSPOSON TY4-P GAG-POL POLYPROTEIN"/>
    <property type="match status" value="1"/>
</dbReference>
<comment type="catalytic activity">
    <reaction evidence="15">
        <text>DNA(n) + a 2'-deoxyribonucleoside 5'-triphosphate = DNA(n+1) + diphosphate</text>
        <dbReference type="Rhea" id="RHEA:22508"/>
        <dbReference type="Rhea" id="RHEA-COMP:17339"/>
        <dbReference type="Rhea" id="RHEA-COMP:17340"/>
        <dbReference type="ChEBI" id="CHEBI:33019"/>
        <dbReference type="ChEBI" id="CHEBI:61560"/>
        <dbReference type="ChEBI" id="CHEBI:173112"/>
        <dbReference type="EC" id="2.7.7.7"/>
    </reaction>
</comment>
<dbReference type="GO" id="GO:0016787">
    <property type="term" value="F:hydrolase activity"/>
    <property type="evidence" value="ECO:0007669"/>
    <property type="project" value="UniProtKB-KW"/>
</dbReference>
<dbReference type="OrthoDB" id="3059824at2759"/>
<evidence type="ECO:0000256" key="13">
    <source>
        <dbReference type="ARBA" id="ARBA00023268"/>
    </source>
</evidence>
<dbReference type="EMBL" id="AVOT02010708">
    <property type="protein sequence ID" value="MBW0490669.1"/>
    <property type="molecule type" value="Genomic_DNA"/>
</dbReference>
<dbReference type="InterPro" id="IPR012337">
    <property type="entry name" value="RNaseH-like_sf"/>
</dbReference>
<keyword evidence="10" id="KW-0695">RNA-directed DNA polymerase</keyword>
<evidence type="ECO:0000259" key="16">
    <source>
        <dbReference type="PROSITE" id="PS50994"/>
    </source>
</evidence>
<accession>A0A9Q3CTY8</accession>
<keyword evidence="1" id="KW-0815">Transposition</keyword>
<evidence type="ECO:0000256" key="11">
    <source>
        <dbReference type="ARBA" id="ARBA00022932"/>
    </source>
</evidence>
<dbReference type="InterPro" id="IPR013103">
    <property type="entry name" value="RVT_2"/>
</dbReference>
<dbReference type="GO" id="GO:0006310">
    <property type="term" value="P:DNA recombination"/>
    <property type="evidence" value="ECO:0007669"/>
    <property type="project" value="UniProtKB-KW"/>
</dbReference>
<keyword evidence="9" id="KW-0229">DNA integration</keyword>
<keyword evidence="11" id="KW-0808">Transferase</keyword>
<keyword evidence="4" id="KW-0479">Metal-binding</keyword>
<evidence type="ECO:0000256" key="14">
    <source>
        <dbReference type="ARBA" id="ARBA00048173"/>
    </source>
</evidence>
<proteinExistence type="predicted"/>
<keyword evidence="2" id="KW-0548">Nucleotidyltransferase</keyword>
<dbReference type="AlphaFoldDB" id="A0A9Q3CTY8"/>
<evidence type="ECO:0000256" key="3">
    <source>
        <dbReference type="ARBA" id="ARBA00022722"/>
    </source>
</evidence>
<keyword evidence="13" id="KW-0511">Multifunctional enzyme</keyword>
<dbReference type="GO" id="GO:0015074">
    <property type="term" value="P:DNA integration"/>
    <property type="evidence" value="ECO:0007669"/>
    <property type="project" value="UniProtKB-KW"/>
</dbReference>
<evidence type="ECO:0000256" key="9">
    <source>
        <dbReference type="ARBA" id="ARBA00022908"/>
    </source>
</evidence>
<evidence type="ECO:0000256" key="8">
    <source>
        <dbReference type="ARBA" id="ARBA00022884"/>
    </source>
</evidence>
<dbReference type="Gene3D" id="3.30.420.10">
    <property type="entry name" value="Ribonuclease H-like superfamily/Ribonuclease H"/>
    <property type="match status" value="1"/>
</dbReference>
<sequence>MLCNHVSTFILTAELNYWKDVPSHIVEWVKFLYGHFGRYPTQLQTNNEGEYSAALEAELWSMGTEWVPFEPYRPDFNGKAERVNRTLGDMVRTMLNSSNLPSLFWSYAYSCATNIHNCLPNTRTTPLTPLEHLLKIQPNPAQIYPFGARTIVHVPSEKQDKLEERGRECLLLTLPKSSHGWIFNDPRTRCIFQSSSATFVDYQCLPVPISRKKGGLPLISNHLKIGEVPNDTIAKKEQAVMSTLHQPSDLLILKTIRTALASSYKAEWLLVAEDELQGFEQHNVWTPVSPKKGMKGLGGKWVFDFKRQDDSSYERFKARYVACEFSQRPGVDCFDVYAPTASMNSIRLLLAMKVQYTMSLAAFDARLAYLYSQIEEDVYVKAPVELWPEWNGKVMKLRRALYGTKQAARCWWKFSLGIMCKLGFEGSKIKPALYMLHQGDERLLVWIHVDYGIIVGSSHEIFQQFKMALSDELKV</sequence>
<comment type="caution">
    <text evidence="17">The sequence shown here is derived from an EMBL/GenBank/DDBJ whole genome shotgun (WGS) entry which is preliminary data.</text>
</comment>
<evidence type="ECO:0000256" key="1">
    <source>
        <dbReference type="ARBA" id="ARBA00022578"/>
    </source>
</evidence>
<keyword evidence="18" id="KW-1185">Reference proteome</keyword>
<dbReference type="GO" id="GO:0005634">
    <property type="term" value="C:nucleus"/>
    <property type="evidence" value="ECO:0007669"/>
    <property type="project" value="UniProtKB-ARBA"/>
</dbReference>
<keyword evidence="3" id="KW-0540">Nuclease</keyword>
<dbReference type="InterPro" id="IPR036397">
    <property type="entry name" value="RNaseH_sf"/>
</dbReference>
<dbReference type="Proteomes" id="UP000765509">
    <property type="component" value="Unassembled WGS sequence"/>
</dbReference>
<keyword evidence="7" id="KW-0460">Magnesium</keyword>
<name>A0A9Q3CTY8_9BASI</name>